<feature type="signal peptide" evidence="1">
    <location>
        <begin position="1"/>
        <end position="22"/>
    </location>
</feature>
<dbReference type="InterPro" id="IPR006121">
    <property type="entry name" value="HMA_dom"/>
</dbReference>
<dbReference type="Pfam" id="PF00403">
    <property type="entry name" value="HMA"/>
    <property type="match status" value="1"/>
</dbReference>
<dbReference type="RefSeq" id="WP_345254846.1">
    <property type="nucleotide sequence ID" value="NZ_BAABGY010000006.1"/>
</dbReference>
<evidence type="ECO:0000259" key="2">
    <source>
        <dbReference type="Pfam" id="PF00403"/>
    </source>
</evidence>
<feature type="chain" id="PRO_5046614073" description="HMA domain-containing protein" evidence="1">
    <location>
        <begin position="23"/>
        <end position="155"/>
    </location>
</feature>
<evidence type="ECO:0000313" key="4">
    <source>
        <dbReference type="Proteomes" id="UP001501725"/>
    </source>
</evidence>
<comment type="caution">
    <text evidence="3">The sequence shown here is derived from an EMBL/GenBank/DDBJ whole genome shotgun (WGS) entry which is preliminary data.</text>
</comment>
<dbReference type="InterPro" id="IPR036163">
    <property type="entry name" value="HMA_dom_sf"/>
</dbReference>
<protein>
    <recommendedName>
        <fullName evidence="2">HMA domain-containing protein</fullName>
    </recommendedName>
</protein>
<sequence length="155" mass="16274">MKTILSFLLSCSLIFVSATASAQTKKETFKVAGECGMCQKKIEATAKKAGATSASWNTDSKVLSVSYNSKSTSAAKIQEAIAAVGYDTPGFKATDESYSKLHSCCKYERGAAAAASCCDSEKCKGSACMTDGHCKKDQSCCKDSGCDQKACCTKD</sequence>
<dbReference type="CDD" id="cd00371">
    <property type="entry name" value="HMA"/>
    <property type="match status" value="1"/>
</dbReference>
<dbReference type="Proteomes" id="UP001501725">
    <property type="component" value="Unassembled WGS sequence"/>
</dbReference>
<feature type="domain" description="HMA" evidence="2">
    <location>
        <begin position="34"/>
        <end position="87"/>
    </location>
</feature>
<gene>
    <name evidence="3" type="ORF">GCM10023184_15550</name>
</gene>
<dbReference type="Gene3D" id="3.30.70.100">
    <property type="match status" value="1"/>
</dbReference>
<proteinExistence type="predicted"/>
<evidence type="ECO:0000256" key="1">
    <source>
        <dbReference type="SAM" id="SignalP"/>
    </source>
</evidence>
<evidence type="ECO:0000313" key="3">
    <source>
        <dbReference type="EMBL" id="GAA4326741.1"/>
    </source>
</evidence>
<organism evidence="3 4">
    <name type="scientific">Flaviaesturariibacter amylovorans</name>
    <dbReference type="NCBI Taxonomy" id="1084520"/>
    <lineage>
        <taxon>Bacteria</taxon>
        <taxon>Pseudomonadati</taxon>
        <taxon>Bacteroidota</taxon>
        <taxon>Chitinophagia</taxon>
        <taxon>Chitinophagales</taxon>
        <taxon>Chitinophagaceae</taxon>
        <taxon>Flaviaestuariibacter</taxon>
    </lineage>
</organism>
<name>A0ABP8GMN5_9BACT</name>
<dbReference type="EMBL" id="BAABGY010000006">
    <property type="protein sequence ID" value="GAA4326741.1"/>
    <property type="molecule type" value="Genomic_DNA"/>
</dbReference>
<dbReference type="SUPFAM" id="SSF55008">
    <property type="entry name" value="HMA, heavy metal-associated domain"/>
    <property type="match status" value="1"/>
</dbReference>
<keyword evidence="4" id="KW-1185">Reference proteome</keyword>
<keyword evidence="1" id="KW-0732">Signal</keyword>
<accession>A0ABP8GMN5</accession>
<reference evidence="4" key="1">
    <citation type="journal article" date="2019" name="Int. J. Syst. Evol. Microbiol.">
        <title>The Global Catalogue of Microorganisms (GCM) 10K type strain sequencing project: providing services to taxonomists for standard genome sequencing and annotation.</title>
        <authorList>
            <consortium name="The Broad Institute Genomics Platform"/>
            <consortium name="The Broad Institute Genome Sequencing Center for Infectious Disease"/>
            <person name="Wu L."/>
            <person name="Ma J."/>
        </authorList>
    </citation>
    <scope>NUCLEOTIDE SEQUENCE [LARGE SCALE GENOMIC DNA]</scope>
    <source>
        <strain evidence="4">JCM 17919</strain>
    </source>
</reference>